<feature type="domain" description="HTH lacI-type" evidence="5">
    <location>
        <begin position="5"/>
        <end position="59"/>
    </location>
</feature>
<feature type="domain" description="HTH cro/C1-type" evidence="6">
    <location>
        <begin position="2"/>
        <end position="42"/>
    </location>
</feature>
<comment type="caution">
    <text evidence="7">The sequence shown here is derived from an EMBL/GenBank/DDBJ whole genome shotgun (WGS) entry which is preliminary data.</text>
</comment>
<dbReference type="SMART" id="SM00354">
    <property type="entry name" value="HTH_LACI"/>
    <property type="match status" value="1"/>
</dbReference>
<evidence type="ECO:0000259" key="5">
    <source>
        <dbReference type="PROSITE" id="PS50932"/>
    </source>
</evidence>
<dbReference type="Proteomes" id="UP001265259">
    <property type="component" value="Unassembled WGS sequence"/>
</dbReference>
<accession>A0ABU3DIC2</accession>
<dbReference type="CDD" id="cd20010">
    <property type="entry name" value="PBP1_AglR-like"/>
    <property type="match status" value="1"/>
</dbReference>
<organism evidence="7 8">
    <name type="scientific">Tropicimonas omnivorans</name>
    <dbReference type="NCBI Taxonomy" id="3075590"/>
    <lineage>
        <taxon>Bacteria</taxon>
        <taxon>Pseudomonadati</taxon>
        <taxon>Pseudomonadota</taxon>
        <taxon>Alphaproteobacteria</taxon>
        <taxon>Rhodobacterales</taxon>
        <taxon>Roseobacteraceae</taxon>
        <taxon>Tropicimonas</taxon>
    </lineage>
</organism>
<gene>
    <name evidence="7" type="ORF">RM543_12105</name>
</gene>
<reference evidence="7 8" key="1">
    <citation type="submission" date="2023-09" db="EMBL/GenBank/DDBJ databases">
        <authorList>
            <person name="Rey-Velasco X."/>
        </authorList>
    </citation>
    <scope>NUCLEOTIDE SEQUENCE [LARGE SCALE GENOMIC DNA]</scope>
    <source>
        <strain evidence="7 8">F158</strain>
    </source>
</reference>
<evidence type="ECO:0000313" key="7">
    <source>
        <dbReference type="EMBL" id="MDT0683432.1"/>
    </source>
</evidence>
<evidence type="ECO:0000259" key="6">
    <source>
        <dbReference type="PROSITE" id="PS50943"/>
    </source>
</evidence>
<sequence length="346" mass="36997">MERRVTLRDLAGELGLSKGTVSRALNGYRDISPATIQRVREVSERIGYRPLALAQSIRTGQSRSLGLVLQMEQHDAQRPFLAEFLRGITRAVSAQNWTLTVATAESEDEGLDTYLRLMAERKADGFILPRTQRHDPRITLLRDAGCPFVLFGRTEDSDDCAWFDIRGGQAMQQAVARLAGFGHRRIAFIGADPVYTYATKRLHGYRAGMAEAGLSPLVTAGHATAKDGGTGLLALLEGEAPPTAVVCATDLLAIGAIRAAQARGLTAGRDISIIGYDGSREGQTLDPPLTSFAVDQVAAGARLAELLIARIGGADPLTLRETADAVLREGGTDGPPLNHDTTGGTR</sequence>
<protein>
    <submittedName>
        <fullName evidence="7">LacI family DNA-binding transcriptional regulator</fullName>
    </submittedName>
</protein>
<evidence type="ECO:0000256" key="1">
    <source>
        <dbReference type="ARBA" id="ARBA00023015"/>
    </source>
</evidence>
<dbReference type="InterPro" id="IPR001387">
    <property type="entry name" value="Cro/C1-type_HTH"/>
</dbReference>
<keyword evidence="1" id="KW-0805">Transcription regulation</keyword>
<dbReference type="GO" id="GO:0003677">
    <property type="term" value="F:DNA binding"/>
    <property type="evidence" value="ECO:0007669"/>
    <property type="project" value="UniProtKB-KW"/>
</dbReference>
<dbReference type="CDD" id="cd01392">
    <property type="entry name" value="HTH_LacI"/>
    <property type="match status" value="1"/>
</dbReference>
<dbReference type="SUPFAM" id="SSF47413">
    <property type="entry name" value="lambda repressor-like DNA-binding domains"/>
    <property type="match status" value="1"/>
</dbReference>
<evidence type="ECO:0000313" key="8">
    <source>
        <dbReference type="Proteomes" id="UP001265259"/>
    </source>
</evidence>
<dbReference type="Pfam" id="PF00532">
    <property type="entry name" value="Peripla_BP_1"/>
    <property type="match status" value="1"/>
</dbReference>
<dbReference type="SUPFAM" id="SSF53822">
    <property type="entry name" value="Periplasmic binding protein-like I"/>
    <property type="match status" value="1"/>
</dbReference>
<dbReference type="InterPro" id="IPR001761">
    <property type="entry name" value="Peripla_BP/Lac1_sug-bd_dom"/>
</dbReference>
<keyword evidence="3" id="KW-0804">Transcription</keyword>
<evidence type="ECO:0000256" key="3">
    <source>
        <dbReference type="ARBA" id="ARBA00023163"/>
    </source>
</evidence>
<keyword evidence="2 7" id="KW-0238">DNA-binding</keyword>
<dbReference type="PROSITE" id="PS50932">
    <property type="entry name" value="HTH_LACI_2"/>
    <property type="match status" value="1"/>
</dbReference>
<evidence type="ECO:0000256" key="4">
    <source>
        <dbReference type="SAM" id="MobiDB-lite"/>
    </source>
</evidence>
<feature type="region of interest" description="Disordered" evidence="4">
    <location>
        <begin position="326"/>
        <end position="346"/>
    </location>
</feature>
<proteinExistence type="predicted"/>
<dbReference type="PANTHER" id="PTHR30146">
    <property type="entry name" value="LACI-RELATED TRANSCRIPTIONAL REPRESSOR"/>
    <property type="match status" value="1"/>
</dbReference>
<dbReference type="PANTHER" id="PTHR30146:SF109">
    <property type="entry name" value="HTH-TYPE TRANSCRIPTIONAL REGULATOR GALS"/>
    <property type="match status" value="1"/>
</dbReference>
<dbReference type="InterPro" id="IPR000843">
    <property type="entry name" value="HTH_LacI"/>
</dbReference>
<dbReference type="InterPro" id="IPR010982">
    <property type="entry name" value="Lambda_DNA-bd_dom_sf"/>
</dbReference>
<dbReference type="Gene3D" id="3.40.50.2300">
    <property type="match status" value="2"/>
</dbReference>
<dbReference type="PROSITE" id="PS50943">
    <property type="entry name" value="HTH_CROC1"/>
    <property type="match status" value="1"/>
</dbReference>
<dbReference type="InterPro" id="IPR028082">
    <property type="entry name" value="Peripla_BP_I"/>
</dbReference>
<name>A0ABU3DIC2_9RHOB</name>
<evidence type="ECO:0000256" key="2">
    <source>
        <dbReference type="ARBA" id="ARBA00023125"/>
    </source>
</evidence>
<dbReference type="EMBL" id="JAVRHL010000003">
    <property type="protein sequence ID" value="MDT0683432.1"/>
    <property type="molecule type" value="Genomic_DNA"/>
</dbReference>
<dbReference type="Gene3D" id="1.10.260.40">
    <property type="entry name" value="lambda repressor-like DNA-binding domains"/>
    <property type="match status" value="1"/>
</dbReference>
<keyword evidence="8" id="KW-1185">Reference proteome</keyword>
<dbReference type="RefSeq" id="WP_311691973.1">
    <property type="nucleotide sequence ID" value="NZ_JAVRHL010000003.1"/>
</dbReference>
<dbReference type="Pfam" id="PF00356">
    <property type="entry name" value="LacI"/>
    <property type="match status" value="1"/>
</dbReference>